<evidence type="ECO:0000313" key="16">
    <source>
        <dbReference type="EMBL" id="WOH04183.1"/>
    </source>
</evidence>
<dbReference type="Pfam" id="PF23559">
    <property type="entry name" value="WHD_DRP"/>
    <property type="match status" value="1"/>
</dbReference>
<evidence type="ECO:0000256" key="6">
    <source>
        <dbReference type="ARBA" id="ARBA00022667"/>
    </source>
</evidence>
<keyword evidence="5" id="KW-0433">Leucine-rich repeat</keyword>
<dbReference type="PANTHER" id="PTHR23155:SF1152">
    <property type="entry name" value="AAA+ ATPASE DOMAIN-CONTAINING PROTEIN"/>
    <property type="match status" value="1"/>
</dbReference>
<dbReference type="FunFam" id="1.10.10.10:FF:000322">
    <property type="entry name" value="Probable disease resistance protein At1g63360"/>
    <property type="match status" value="1"/>
</dbReference>
<proteinExistence type="inferred from homology"/>
<evidence type="ECO:0008006" key="18">
    <source>
        <dbReference type="Google" id="ProtNLM"/>
    </source>
</evidence>
<keyword evidence="8" id="KW-0547">Nucleotide-binding</keyword>
<dbReference type="Proteomes" id="UP000077755">
    <property type="component" value="Chromosome 6"/>
</dbReference>
<evidence type="ECO:0000256" key="9">
    <source>
        <dbReference type="ARBA" id="ARBA00022821"/>
    </source>
</evidence>
<dbReference type="Gene3D" id="1.20.5.4130">
    <property type="match status" value="1"/>
</dbReference>
<evidence type="ECO:0000256" key="8">
    <source>
        <dbReference type="ARBA" id="ARBA00022741"/>
    </source>
</evidence>
<evidence type="ECO:0000256" key="2">
    <source>
        <dbReference type="ARBA" id="ARBA00004496"/>
    </source>
</evidence>
<comment type="subcellular location">
    <subcellularLocation>
        <location evidence="2">Cytoplasm</location>
    </subcellularLocation>
</comment>
<feature type="domain" description="Disease resistance N-terminal" evidence="12">
    <location>
        <begin position="5"/>
        <end position="86"/>
    </location>
</feature>
<evidence type="ECO:0000259" key="14">
    <source>
        <dbReference type="Pfam" id="PF23598"/>
    </source>
</evidence>
<evidence type="ECO:0000259" key="11">
    <source>
        <dbReference type="Pfam" id="PF00931"/>
    </source>
</evidence>
<keyword evidence="6" id="KW-0381">Hypersensitive response</keyword>
<feature type="domain" description="NB-ARC" evidence="11">
    <location>
        <begin position="168"/>
        <end position="340"/>
    </location>
</feature>
<dbReference type="EMBL" id="CP093348">
    <property type="protein sequence ID" value="WOH04183.1"/>
    <property type="molecule type" value="Genomic_DNA"/>
</dbReference>
<keyword evidence="7" id="KW-0677">Repeat</keyword>
<dbReference type="GO" id="GO:0005524">
    <property type="term" value="F:ATP binding"/>
    <property type="evidence" value="ECO:0007669"/>
    <property type="project" value="UniProtKB-KW"/>
</dbReference>
<evidence type="ECO:0000259" key="12">
    <source>
        <dbReference type="Pfam" id="PF18052"/>
    </source>
</evidence>
<keyword evidence="10" id="KW-0067">ATP-binding</keyword>
<dbReference type="EMBL" id="LNRQ01000006">
    <property type="protein sequence ID" value="KZM90062.1"/>
    <property type="molecule type" value="Genomic_DNA"/>
</dbReference>
<keyword evidence="17" id="KW-1185">Reference proteome</keyword>
<organism evidence="15">
    <name type="scientific">Daucus carota subsp. sativus</name>
    <name type="common">Carrot</name>
    <dbReference type="NCBI Taxonomy" id="79200"/>
    <lineage>
        <taxon>Eukaryota</taxon>
        <taxon>Viridiplantae</taxon>
        <taxon>Streptophyta</taxon>
        <taxon>Embryophyta</taxon>
        <taxon>Tracheophyta</taxon>
        <taxon>Spermatophyta</taxon>
        <taxon>Magnoliopsida</taxon>
        <taxon>eudicotyledons</taxon>
        <taxon>Gunneridae</taxon>
        <taxon>Pentapetalae</taxon>
        <taxon>asterids</taxon>
        <taxon>campanulids</taxon>
        <taxon>Apiales</taxon>
        <taxon>Apiaceae</taxon>
        <taxon>Apioideae</taxon>
        <taxon>Scandiceae</taxon>
        <taxon>Daucinae</taxon>
        <taxon>Daucus</taxon>
        <taxon>Daucus sect. Daucus</taxon>
    </lineage>
</organism>
<dbReference type="Gramene" id="KZM90062">
    <property type="protein sequence ID" value="KZM90062"/>
    <property type="gene ID" value="DCAR_022573"/>
</dbReference>
<dbReference type="FunFam" id="3.40.50.300:FF:001091">
    <property type="entry name" value="Probable disease resistance protein At1g61300"/>
    <property type="match status" value="1"/>
</dbReference>
<keyword evidence="4" id="KW-0963">Cytoplasm</keyword>
<dbReference type="InterPro" id="IPR036388">
    <property type="entry name" value="WH-like_DNA-bd_sf"/>
</dbReference>
<evidence type="ECO:0000256" key="10">
    <source>
        <dbReference type="ARBA" id="ARBA00022840"/>
    </source>
</evidence>
<dbReference type="Pfam" id="PF23598">
    <property type="entry name" value="LRR_14"/>
    <property type="match status" value="1"/>
</dbReference>
<evidence type="ECO:0000313" key="17">
    <source>
        <dbReference type="Proteomes" id="UP000077755"/>
    </source>
</evidence>
<evidence type="ECO:0000313" key="15">
    <source>
        <dbReference type="EMBL" id="KZM90062.1"/>
    </source>
</evidence>
<evidence type="ECO:0000259" key="13">
    <source>
        <dbReference type="Pfam" id="PF23559"/>
    </source>
</evidence>
<dbReference type="InterPro" id="IPR032675">
    <property type="entry name" value="LRR_dom_sf"/>
</dbReference>
<dbReference type="InterPro" id="IPR041118">
    <property type="entry name" value="Rx_N"/>
</dbReference>
<reference evidence="15" key="1">
    <citation type="journal article" date="2016" name="Nat. Genet.">
        <title>A high-quality carrot genome assembly provides new insights into carotenoid accumulation and asterid genome evolution.</title>
        <authorList>
            <person name="Iorizzo M."/>
            <person name="Ellison S."/>
            <person name="Senalik D."/>
            <person name="Zeng P."/>
            <person name="Satapoomin P."/>
            <person name="Huang J."/>
            <person name="Bowman M."/>
            <person name="Iovene M."/>
            <person name="Sanseverino W."/>
            <person name="Cavagnaro P."/>
            <person name="Yildiz M."/>
            <person name="Macko-Podgorni A."/>
            <person name="Moranska E."/>
            <person name="Grzebelus E."/>
            <person name="Grzebelus D."/>
            <person name="Ashrafi H."/>
            <person name="Zheng Z."/>
            <person name="Cheng S."/>
            <person name="Spooner D."/>
            <person name="Van Deynze A."/>
            <person name="Simon P."/>
        </authorList>
    </citation>
    <scope>NUCLEOTIDE SEQUENCE [LARGE SCALE GENOMIC DNA]</scope>
    <source>
        <tissue evidence="15">Leaf</tissue>
    </source>
</reference>
<accession>A0A161ZR03</accession>
<evidence type="ECO:0000256" key="5">
    <source>
        <dbReference type="ARBA" id="ARBA00022614"/>
    </source>
</evidence>
<dbReference type="Pfam" id="PF18052">
    <property type="entry name" value="Rx_N"/>
    <property type="match status" value="1"/>
</dbReference>
<dbReference type="KEGG" id="dcr:108225559"/>
<dbReference type="PRINTS" id="PR00364">
    <property type="entry name" value="DISEASERSIST"/>
</dbReference>
<dbReference type="CDD" id="cd14798">
    <property type="entry name" value="RX-CC_like"/>
    <property type="match status" value="1"/>
</dbReference>
<dbReference type="PANTHER" id="PTHR23155">
    <property type="entry name" value="DISEASE RESISTANCE PROTEIN RP"/>
    <property type="match status" value="1"/>
</dbReference>
<dbReference type="OMA" id="VKSEFRH"/>
<evidence type="ECO:0000256" key="7">
    <source>
        <dbReference type="ARBA" id="ARBA00022737"/>
    </source>
</evidence>
<dbReference type="SUPFAM" id="SSF52540">
    <property type="entry name" value="P-loop containing nucleoside triphosphate hydrolases"/>
    <property type="match status" value="1"/>
</dbReference>
<feature type="domain" description="Disease resistance protein winged helix" evidence="13">
    <location>
        <begin position="415"/>
        <end position="488"/>
    </location>
</feature>
<dbReference type="InterPro" id="IPR042197">
    <property type="entry name" value="Apaf_helical"/>
</dbReference>
<dbReference type="GO" id="GO:0043531">
    <property type="term" value="F:ADP binding"/>
    <property type="evidence" value="ECO:0007669"/>
    <property type="project" value="InterPro"/>
</dbReference>
<dbReference type="OrthoDB" id="3027644at2759"/>
<dbReference type="Pfam" id="PF00931">
    <property type="entry name" value="NB-ARC"/>
    <property type="match status" value="1"/>
</dbReference>
<dbReference type="AlphaFoldDB" id="A0A161ZR03"/>
<dbReference type="GO" id="GO:0051607">
    <property type="term" value="P:defense response to virus"/>
    <property type="evidence" value="ECO:0007669"/>
    <property type="project" value="UniProtKB-ARBA"/>
</dbReference>
<evidence type="ECO:0000256" key="3">
    <source>
        <dbReference type="ARBA" id="ARBA00008894"/>
    </source>
</evidence>
<dbReference type="InterPro" id="IPR002182">
    <property type="entry name" value="NB-ARC"/>
</dbReference>
<dbReference type="Gene3D" id="1.10.8.430">
    <property type="entry name" value="Helical domain of apoptotic protease-activating factors"/>
    <property type="match status" value="1"/>
</dbReference>
<dbReference type="Gene3D" id="3.80.10.10">
    <property type="entry name" value="Ribonuclease Inhibitor"/>
    <property type="match status" value="1"/>
</dbReference>
<dbReference type="InterPro" id="IPR055414">
    <property type="entry name" value="LRR_R13L4/SHOC2-like"/>
</dbReference>
<dbReference type="Gene3D" id="1.10.10.10">
    <property type="entry name" value="Winged helix-like DNA-binding domain superfamily/Winged helix DNA-binding domain"/>
    <property type="match status" value="1"/>
</dbReference>
<dbReference type="InterPro" id="IPR044974">
    <property type="entry name" value="Disease_R_plants"/>
</dbReference>
<dbReference type="InterPro" id="IPR038005">
    <property type="entry name" value="RX-like_CC"/>
</dbReference>
<dbReference type="Gene3D" id="3.40.50.300">
    <property type="entry name" value="P-loop containing nucleotide triphosphate hydrolases"/>
    <property type="match status" value="1"/>
</dbReference>
<comment type="function">
    <text evidence="1">Confers resistance to late blight (Phytophthora infestans) races carrying the avirulence gene Avr1. Resistance proteins guard the plant against pathogens that contain an appropriate avirulence protein via an indirect interaction with this avirulence protein. That triggers a defense system including the hypersensitive response, which restricts the pathogen growth.</text>
</comment>
<keyword evidence="9" id="KW-0611">Plant defense</keyword>
<name>A0A161ZR03_DAUCS</name>
<sequence length="870" mass="99650">MADQMVSFAIEKLGNFLIQEVNIRIGVKDGVRWLKDELGYLQPSLRYAEGKQEIDPRISPWINSIREVADEARITIERFSIMQEELAAKKVGVMDRLLRIICMCKKEVRLYKFGKEIESLKGRVVEIKKRRDEYKIDDILAHPNLHKRKRAFLRATSFENLVDVVGFEDDYRTLLNELVKEDPSLGMISIHGMGGLGKTTLASKLYHSSELRHFQTRAWVCVSEEYNIKDVLEKIIKSCIGQELDSLKRMDEVDLLHHLKDILQDRGCYLIVIDDIWDIQVWERIRKAFPDKQNGSRVIITTRNQEVARSVDDRCFVHQLRFLTENESWELFCKRAKPTKQQEKLGMEMVRKCKGLPLAIVVLSGLLLHKNWSDVNDHLWRKLKMTSREIHEILNLSYDDLSLRMKQCFLYLARYPEDQPFPVKDLMSLWIAEEFITEADEGDGVVMEDLAGDCLNELINRNMIQIAKLNLGGEVVYCRMHDLLRDLAIQKARGNKLLGIFDSSKQYESPINLLQGQPRQVIFNGISEYLNSVAHSSDDVRLRSLAVFNIGYSGLIVKLEETKLMFTRFIYLKVLDLRLAESDRIPEEIGNLVLLKFLGLVGGLHYPKKPVVIPPTIGKLKKLQVLCDSAGSYEVPREICETKELRHLHIHSPVGNLSITSHQIKLQTIHNIPCEDWMNIDPVNFSNLHTLGLVLSPERANAANSLDSMISLTSLQILTLHSSLTNVIPTFKPLRCCQRLKVFQVAGGKIKDPLELKHLPDSVTTLDLWRTNFTEDPMPALATLPNLTSLYLFEVESGNKMVCSQDGFPSLKYLLLLRLVNLEEWKVEDGALSSLKGLTITECEKLILVPERLKSIPLVPAIYMQYGSTI</sequence>
<evidence type="ECO:0000256" key="1">
    <source>
        <dbReference type="ARBA" id="ARBA00002074"/>
    </source>
</evidence>
<protein>
    <recommendedName>
        <fullName evidence="18">NB-ARC domain-containing protein</fullName>
    </recommendedName>
</protein>
<evidence type="ECO:0000256" key="4">
    <source>
        <dbReference type="ARBA" id="ARBA00022490"/>
    </source>
</evidence>
<dbReference type="GO" id="GO:0009626">
    <property type="term" value="P:plant-type hypersensitive response"/>
    <property type="evidence" value="ECO:0007669"/>
    <property type="project" value="UniProtKB-KW"/>
</dbReference>
<dbReference type="InterPro" id="IPR058922">
    <property type="entry name" value="WHD_DRP"/>
</dbReference>
<reference evidence="16" key="2">
    <citation type="submission" date="2022-03" db="EMBL/GenBank/DDBJ databases">
        <title>Draft title - Genomic analysis of global carrot germplasm unveils the trajectory of domestication and the origin of high carotenoid orange carrot.</title>
        <authorList>
            <person name="Iorizzo M."/>
            <person name="Ellison S."/>
            <person name="Senalik D."/>
            <person name="Macko-Podgorni A."/>
            <person name="Grzebelus D."/>
            <person name="Bostan H."/>
            <person name="Rolling W."/>
            <person name="Curaba J."/>
            <person name="Simon P."/>
        </authorList>
    </citation>
    <scope>NUCLEOTIDE SEQUENCE</scope>
    <source>
        <tissue evidence="16">Leaf</tissue>
    </source>
</reference>
<dbReference type="InterPro" id="IPR027417">
    <property type="entry name" value="P-loop_NTPase"/>
</dbReference>
<gene>
    <name evidence="15" type="ORF">DCAR_022573</name>
    <name evidence="16" type="ORF">DCAR_0623592</name>
</gene>
<dbReference type="SUPFAM" id="SSF52058">
    <property type="entry name" value="L domain-like"/>
    <property type="match status" value="1"/>
</dbReference>
<comment type="similarity">
    <text evidence="3">Belongs to the disease resistance NB-LRR family.</text>
</comment>
<feature type="domain" description="Disease resistance R13L4/SHOC-2-like LRR" evidence="14">
    <location>
        <begin position="564"/>
        <end position="841"/>
    </location>
</feature>